<reference evidence="2" key="1">
    <citation type="submission" date="2018-04" db="EMBL/GenBank/DDBJ databases">
        <authorList>
            <person name="Cornet L."/>
        </authorList>
    </citation>
    <scope>NUCLEOTIDE SEQUENCE [LARGE SCALE GENOMIC DNA]</scope>
</reference>
<sequence>MYAVIYDGNCNLCVTLVKFLEQIAGSEGSARFGYVPMQDDVTLRRLGVSAEDCEMGMLLIELTAAGEATDRRWQGSDAAEEIGRLLPMGGAFVQAYRSMPGAKAAGDRTYTFVRDNRYQLFGKRDRTYRSQQPITWPNCDQSQCAQP</sequence>
<dbReference type="AlphaFoldDB" id="A0A2W4YB35"/>
<proteinExistence type="predicted"/>
<comment type="caution">
    <text evidence="1">The sequence shown here is derived from an EMBL/GenBank/DDBJ whole genome shotgun (WGS) entry which is preliminary data.</text>
</comment>
<protein>
    <submittedName>
        <fullName evidence="1">Thiol-disulfide oxidoreductase</fullName>
    </submittedName>
</protein>
<evidence type="ECO:0000313" key="2">
    <source>
        <dbReference type="Proteomes" id="UP000249794"/>
    </source>
</evidence>
<evidence type="ECO:0000313" key="1">
    <source>
        <dbReference type="EMBL" id="PZO44085.1"/>
    </source>
</evidence>
<gene>
    <name evidence="1" type="ORF">DCF15_22190</name>
</gene>
<name>A0A2W4YB35_9CYAN</name>
<dbReference type="GO" id="GO:0015035">
    <property type="term" value="F:protein-disulfide reductase activity"/>
    <property type="evidence" value="ECO:0007669"/>
    <property type="project" value="InterPro"/>
</dbReference>
<dbReference type="InterPro" id="IPR007263">
    <property type="entry name" value="DCC1-like"/>
</dbReference>
<organism evidence="1 2">
    <name type="scientific">Phormidesmis priestleyi</name>
    <dbReference type="NCBI Taxonomy" id="268141"/>
    <lineage>
        <taxon>Bacteria</taxon>
        <taxon>Bacillati</taxon>
        <taxon>Cyanobacteriota</taxon>
        <taxon>Cyanophyceae</taxon>
        <taxon>Leptolyngbyales</taxon>
        <taxon>Leptolyngbyaceae</taxon>
        <taxon>Phormidesmis</taxon>
    </lineage>
</organism>
<dbReference type="Proteomes" id="UP000249794">
    <property type="component" value="Unassembled WGS sequence"/>
</dbReference>
<accession>A0A2W4YB35</accession>
<reference evidence="1 2" key="2">
    <citation type="submission" date="2018-06" db="EMBL/GenBank/DDBJ databases">
        <title>Metagenomic assembly of (sub)arctic Cyanobacteria and their associated microbiome from non-axenic cultures.</title>
        <authorList>
            <person name="Baurain D."/>
        </authorList>
    </citation>
    <scope>NUCLEOTIDE SEQUENCE [LARGE SCALE GENOMIC DNA]</scope>
    <source>
        <strain evidence="1">ULC027bin1</strain>
    </source>
</reference>
<dbReference type="Pfam" id="PF04134">
    <property type="entry name" value="DCC1-like"/>
    <property type="match status" value="1"/>
</dbReference>
<dbReference type="EMBL" id="QBMP01000388">
    <property type="protein sequence ID" value="PZO44085.1"/>
    <property type="molecule type" value="Genomic_DNA"/>
</dbReference>